<accession>A0A9J2P2F4</accession>
<organism evidence="1 2">
    <name type="scientific">Ascaris lumbricoides</name>
    <name type="common">Giant roundworm</name>
    <dbReference type="NCBI Taxonomy" id="6252"/>
    <lineage>
        <taxon>Eukaryota</taxon>
        <taxon>Metazoa</taxon>
        <taxon>Ecdysozoa</taxon>
        <taxon>Nematoda</taxon>
        <taxon>Chromadorea</taxon>
        <taxon>Rhabditida</taxon>
        <taxon>Spirurina</taxon>
        <taxon>Ascaridomorpha</taxon>
        <taxon>Ascaridoidea</taxon>
        <taxon>Ascarididae</taxon>
        <taxon>Ascaris</taxon>
    </lineage>
</organism>
<dbReference type="WBParaSite" id="ALUE_0000374901-mRNA-1">
    <property type="protein sequence ID" value="ALUE_0000374901-mRNA-1"/>
    <property type="gene ID" value="ALUE_0000374901"/>
</dbReference>
<proteinExistence type="predicted"/>
<name>A0A9J2P2F4_ASCLU</name>
<evidence type="ECO:0000313" key="2">
    <source>
        <dbReference type="WBParaSite" id="ALUE_0000374901-mRNA-1"/>
    </source>
</evidence>
<protein>
    <submittedName>
        <fullName evidence="2">Uncharacterized protein</fullName>
    </submittedName>
</protein>
<reference evidence="2" key="1">
    <citation type="submission" date="2023-03" db="UniProtKB">
        <authorList>
            <consortium name="WormBaseParasite"/>
        </authorList>
    </citation>
    <scope>IDENTIFICATION</scope>
</reference>
<sequence>MDSHNAMNALLTLWRFLRDDVRLQCANIGSIAMCKHQRVPVQITLNICANRMTECSATVINCFRAEHRSDDHTTEQTLYKCLDVWADAYKGKRICLDYASSFPGEVSSLRGLVRAVDARSWSANYLDREEFLGLIGAHVVNCFRAEHRSSDHETLQALYKCLGARVGAQKESVFAYRNQCGSGFSRQVLSLRGSVWTVAALSHAAKCLEHEEFLVLVGAEV</sequence>
<keyword evidence="1" id="KW-1185">Reference proteome</keyword>
<dbReference type="AlphaFoldDB" id="A0A9J2P2F4"/>
<evidence type="ECO:0000313" key="1">
    <source>
        <dbReference type="Proteomes" id="UP000036681"/>
    </source>
</evidence>
<dbReference type="Proteomes" id="UP000036681">
    <property type="component" value="Unplaced"/>
</dbReference>